<sequence>MFCRSSLYVRLRARKQWLACWLVFAASSIHVLVAQTIAPPQLPASDTVQLTLQQADDQFRAHNLSLLAAQLGIPENKAYELQAQLRVNPSVYVETMPYNQLTHEALPFGKANSQQVIQVQQLIRLAGKRNKQLALAKTGTDLAADRFYDLLRTLTYQLHTSFLDLYYGQQLLAVYDEEIATLQQTVQLYQQQFDKGNVPLKDLTRLKAYLFNLTTERQQRLRQVTDSQSDLAILVNIKPATVIRPVVSTDSVSQFNVSQLNLDTLYQLAEHYRYDAKSYRDLARQEQQNLALQKALAVPDLTLQGTYDRNAGYIPNYVGVGVGISLPVLNRNQGNIQAAQIRTQSSQYLSNAYRAQVDGEVQRAYDKARQTEQLYRTFDNQFTGDFGRLINGVTINYRKQNIDVVEFLDFFDSYKNTQIQVTQLQNDRMQSLEELDYAIGTNPFRH</sequence>
<feature type="chain" id="PRO_5020921225" evidence="1">
    <location>
        <begin position="26"/>
        <end position="446"/>
    </location>
</feature>
<accession>A0A4Q2UN45</accession>
<dbReference type="Gene3D" id="1.20.1600.10">
    <property type="entry name" value="Outer membrane efflux proteins (OEP)"/>
    <property type="match status" value="1"/>
</dbReference>
<dbReference type="EMBL" id="SBLB01000002">
    <property type="protein sequence ID" value="RYC70232.1"/>
    <property type="molecule type" value="Genomic_DNA"/>
</dbReference>
<protein>
    <submittedName>
        <fullName evidence="2">TolC family protein</fullName>
    </submittedName>
</protein>
<comment type="caution">
    <text evidence="2">The sequence shown here is derived from an EMBL/GenBank/DDBJ whole genome shotgun (WGS) entry which is preliminary data.</text>
</comment>
<proteinExistence type="predicted"/>
<dbReference type="GO" id="GO:0015562">
    <property type="term" value="F:efflux transmembrane transporter activity"/>
    <property type="evidence" value="ECO:0007669"/>
    <property type="project" value="InterPro"/>
</dbReference>
<dbReference type="RefSeq" id="WP_129601425.1">
    <property type="nucleotide sequence ID" value="NZ_SBLB01000002.1"/>
</dbReference>
<evidence type="ECO:0000313" key="2">
    <source>
        <dbReference type="EMBL" id="RYC70232.1"/>
    </source>
</evidence>
<dbReference type="Proteomes" id="UP000290407">
    <property type="component" value="Unassembled WGS sequence"/>
</dbReference>
<dbReference type="InterPro" id="IPR010131">
    <property type="entry name" value="MdtP/NodT-like"/>
</dbReference>
<dbReference type="SUPFAM" id="SSF56954">
    <property type="entry name" value="Outer membrane efflux proteins (OEP)"/>
    <property type="match status" value="1"/>
</dbReference>
<dbReference type="PANTHER" id="PTHR30203:SF23">
    <property type="entry name" value="OUTER MEMBRANE EFFLUX PROTEIN"/>
    <property type="match status" value="1"/>
</dbReference>
<keyword evidence="1" id="KW-0732">Signal</keyword>
<feature type="signal peptide" evidence="1">
    <location>
        <begin position="1"/>
        <end position="25"/>
    </location>
</feature>
<keyword evidence="3" id="KW-1185">Reference proteome</keyword>
<organism evidence="2 3">
    <name type="scientific">Spirosoma sordidisoli</name>
    <dbReference type="NCBI Taxonomy" id="2502893"/>
    <lineage>
        <taxon>Bacteria</taxon>
        <taxon>Pseudomonadati</taxon>
        <taxon>Bacteroidota</taxon>
        <taxon>Cytophagia</taxon>
        <taxon>Cytophagales</taxon>
        <taxon>Cytophagaceae</taxon>
        <taxon>Spirosoma</taxon>
    </lineage>
</organism>
<reference evidence="2 3" key="1">
    <citation type="submission" date="2019-01" db="EMBL/GenBank/DDBJ databases">
        <title>Spirosoma flava sp. nov., a propanil-degrading bacterium isolated from herbicide-contaminated soil.</title>
        <authorList>
            <person name="Zhang L."/>
            <person name="Jiang J.-D."/>
        </authorList>
    </citation>
    <scope>NUCLEOTIDE SEQUENCE [LARGE SCALE GENOMIC DNA]</scope>
    <source>
        <strain evidence="2 3">TY50</strain>
    </source>
</reference>
<dbReference type="PANTHER" id="PTHR30203">
    <property type="entry name" value="OUTER MEMBRANE CATION EFFLUX PROTEIN"/>
    <property type="match status" value="1"/>
</dbReference>
<gene>
    <name evidence="2" type="ORF">EQG79_10225</name>
</gene>
<dbReference type="AlphaFoldDB" id="A0A4Q2UN45"/>
<evidence type="ECO:0000256" key="1">
    <source>
        <dbReference type="SAM" id="SignalP"/>
    </source>
</evidence>
<name>A0A4Q2UN45_9BACT</name>
<evidence type="ECO:0000313" key="3">
    <source>
        <dbReference type="Proteomes" id="UP000290407"/>
    </source>
</evidence>